<proteinExistence type="inferred from homology"/>
<dbReference type="Proteomes" id="UP000032266">
    <property type="component" value="Chromosome"/>
</dbReference>
<dbReference type="InterPro" id="IPR011152">
    <property type="entry name" value="Pesterase_MJ0912"/>
</dbReference>
<feature type="domain" description="Calcineurin-like phosphoesterase" evidence="2">
    <location>
        <begin position="1"/>
        <end position="184"/>
    </location>
</feature>
<evidence type="ECO:0000313" key="3">
    <source>
        <dbReference type="EMBL" id="AJQ96017.1"/>
    </source>
</evidence>
<dbReference type="PATRIC" id="fig|1445510.3.peg.3956"/>
<dbReference type="AlphaFoldDB" id="A0A0C5VMR2"/>
<evidence type="ECO:0000256" key="1">
    <source>
        <dbReference type="ARBA" id="ARBA00008950"/>
    </source>
</evidence>
<dbReference type="Gene3D" id="3.60.21.10">
    <property type="match status" value="1"/>
</dbReference>
<dbReference type="InterPro" id="IPR024654">
    <property type="entry name" value="Calcineurin-like_PHP_lpxH"/>
</dbReference>
<dbReference type="KEGG" id="gsn:YC6258_03981"/>
<evidence type="ECO:0000259" key="2">
    <source>
        <dbReference type="Pfam" id="PF12850"/>
    </source>
</evidence>
<dbReference type="PANTHER" id="PTHR42850:SF2">
    <property type="entry name" value="BLL5683 PROTEIN"/>
    <property type="match status" value="1"/>
</dbReference>
<dbReference type="EC" id="3.1.3.16" evidence="3"/>
<evidence type="ECO:0000313" key="4">
    <source>
        <dbReference type="Proteomes" id="UP000032266"/>
    </source>
</evidence>
<name>A0A0C5VMR2_9GAMM</name>
<dbReference type="RefSeq" id="WP_044618138.1">
    <property type="nucleotide sequence ID" value="NZ_CP007142.1"/>
</dbReference>
<dbReference type="GO" id="GO:0004722">
    <property type="term" value="F:protein serine/threonine phosphatase activity"/>
    <property type="evidence" value="ECO:0007669"/>
    <property type="project" value="UniProtKB-EC"/>
</dbReference>
<dbReference type="EMBL" id="CP007142">
    <property type="protein sequence ID" value="AJQ96017.1"/>
    <property type="molecule type" value="Genomic_DNA"/>
</dbReference>
<dbReference type="OrthoDB" id="9813918at2"/>
<dbReference type="STRING" id="1445510.YC6258_03981"/>
<dbReference type="PANTHER" id="PTHR42850">
    <property type="entry name" value="METALLOPHOSPHOESTERASE"/>
    <property type="match status" value="1"/>
</dbReference>
<sequence length="246" mass="27900">MKVALLSDIHSNVYALQATLNDIQTKGVDITVNLGDILYGPIAPRATYELLMQHSLVTIRGNQDRQIYEATAEDIRHNPTMEFILQDLGDEPLKWMRQLPFDQQLTEEIYLCHGTPTDDLIYLLEDVSNGYPKLRTDGDIIQLLNGNRSEVILCGHTHIPRMVMTTTKQLIVNPGSIGLPAYTDDEPVLHSMQNFAPHASYALIEKISGSWKVEHIKVPYDYQNAARDAEKRQRDDWVHYLTTGTA</sequence>
<dbReference type="GO" id="GO:0005737">
    <property type="term" value="C:cytoplasm"/>
    <property type="evidence" value="ECO:0007669"/>
    <property type="project" value="TreeGrafter"/>
</dbReference>
<dbReference type="PIRSF" id="PIRSF000883">
    <property type="entry name" value="Pesterase_MJ0912"/>
    <property type="match status" value="1"/>
</dbReference>
<protein>
    <submittedName>
        <fullName evidence="3">Putative phosphoesterase</fullName>
        <ecNumber evidence="3">3.1.3.16</ecNumber>
    </submittedName>
</protein>
<reference evidence="3 4" key="1">
    <citation type="submission" date="2014-01" db="EMBL/GenBank/DDBJ databases">
        <title>Full genme sequencing of cellulolytic bacterium Gynuella sunshinyii YC6258T gen. nov., sp. nov.</title>
        <authorList>
            <person name="Khan H."/>
            <person name="Chung E.J."/>
            <person name="Chung Y.R."/>
        </authorList>
    </citation>
    <scope>NUCLEOTIDE SEQUENCE [LARGE SCALE GENOMIC DNA]</scope>
    <source>
        <strain evidence="3 4">YC6258</strain>
    </source>
</reference>
<dbReference type="Pfam" id="PF12850">
    <property type="entry name" value="Metallophos_2"/>
    <property type="match status" value="1"/>
</dbReference>
<keyword evidence="3" id="KW-0378">Hydrolase</keyword>
<dbReference type="SUPFAM" id="SSF56300">
    <property type="entry name" value="Metallo-dependent phosphatases"/>
    <property type="match status" value="1"/>
</dbReference>
<accession>A0A0C5VMR2</accession>
<comment type="similarity">
    <text evidence="1">Belongs to the metallophosphoesterase superfamily. YfcE family.</text>
</comment>
<dbReference type="InterPro" id="IPR029052">
    <property type="entry name" value="Metallo-depent_PP-like"/>
</dbReference>
<dbReference type="HOGENOM" id="CLU_074761_0_1_6"/>
<organism evidence="3 4">
    <name type="scientific">Gynuella sunshinyii YC6258</name>
    <dbReference type="NCBI Taxonomy" id="1445510"/>
    <lineage>
        <taxon>Bacteria</taxon>
        <taxon>Pseudomonadati</taxon>
        <taxon>Pseudomonadota</taxon>
        <taxon>Gammaproteobacteria</taxon>
        <taxon>Oceanospirillales</taxon>
        <taxon>Saccharospirillaceae</taxon>
        <taxon>Gynuella</taxon>
    </lineage>
</organism>
<keyword evidence="4" id="KW-1185">Reference proteome</keyword>
<dbReference type="InterPro" id="IPR050126">
    <property type="entry name" value="Ap4A_hydrolase"/>
</dbReference>
<gene>
    <name evidence="3" type="ORF">YC6258_03981</name>
</gene>